<organism evidence="2 3">
    <name type="scientific">Stutzerimonas stutzeri CCUG 29243</name>
    <dbReference type="NCBI Taxonomy" id="1196835"/>
    <lineage>
        <taxon>Bacteria</taxon>
        <taxon>Pseudomonadati</taxon>
        <taxon>Pseudomonadota</taxon>
        <taxon>Gammaproteobacteria</taxon>
        <taxon>Pseudomonadales</taxon>
        <taxon>Pseudomonadaceae</taxon>
        <taxon>Stutzerimonas</taxon>
    </lineage>
</organism>
<evidence type="ECO:0000313" key="3">
    <source>
        <dbReference type="Proteomes" id="UP000006063"/>
    </source>
</evidence>
<dbReference type="HOGENOM" id="CLU_778163_0_0_6"/>
<reference evidence="2 3" key="1">
    <citation type="journal article" date="2012" name="J. Bacteriol.">
        <title>Complete Genome Sequence of the Naphthalene-Degrading Bacterium Pseudomonas stutzeri AN10 (CCUG 29243).</title>
        <authorList>
            <person name="Brunet-Galmes I."/>
            <person name="Busquets A."/>
            <person name="Pena A."/>
            <person name="Gomila M."/>
            <person name="Nogales B."/>
            <person name="Garcia-Valdes E."/>
            <person name="Lalucat J."/>
            <person name="Bennasar A."/>
            <person name="Bosch R."/>
        </authorList>
    </citation>
    <scope>NUCLEOTIDE SEQUENCE [LARGE SCALE GENOMIC DNA]</scope>
    <source>
        <strain evidence="2 3">CCUG 29243</strain>
    </source>
</reference>
<dbReference type="PANTHER" id="PTHR34322:SF2">
    <property type="entry name" value="TRANSPOSASE IS200-LIKE DOMAIN-CONTAINING PROTEIN"/>
    <property type="match status" value="1"/>
</dbReference>
<dbReference type="eggNOG" id="COG1943">
    <property type="taxonomic scope" value="Bacteria"/>
</dbReference>
<dbReference type="GO" id="GO:0004803">
    <property type="term" value="F:transposase activity"/>
    <property type="evidence" value="ECO:0007669"/>
    <property type="project" value="InterPro"/>
</dbReference>
<gene>
    <name evidence="2" type="ORF">A458_02390</name>
</gene>
<keyword evidence="1" id="KW-1133">Transmembrane helix</keyword>
<evidence type="ECO:0008006" key="4">
    <source>
        <dbReference type="Google" id="ProtNLM"/>
    </source>
</evidence>
<dbReference type="SUPFAM" id="SSF143422">
    <property type="entry name" value="Transposase IS200-like"/>
    <property type="match status" value="1"/>
</dbReference>
<dbReference type="PANTHER" id="PTHR34322">
    <property type="entry name" value="TRANSPOSASE, Y1_TNP DOMAIN-CONTAINING"/>
    <property type="match status" value="1"/>
</dbReference>
<feature type="transmembrane region" description="Helical" evidence="1">
    <location>
        <begin position="243"/>
        <end position="264"/>
    </location>
</feature>
<dbReference type="KEGG" id="psc:A458_02390"/>
<dbReference type="Proteomes" id="UP000006063">
    <property type="component" value="Chromosome"/>
</dbReference>
<evidence type="ECO:0000313" key="2">
    <source>
        <dbReference type="EMBL" id="AFM31734.1"/>
    </source>
</evidence>
<proteinExistence type="predicted"/>
<dbReference type="EMBL" id="CP003677">
    <property type="protein sequence ID" value="AFM31734.1"/>
    <property type="molecule type" value="Genomic_DNA"/>
</dbReference>
<feature type="transmembrane region" description="Helical" evidence="1">
    <location>
        <begin position="313"/>
        <end position="332"/>
    </location>
</feature>
<dbReference type="Gene3D" id="3.30.70.1290">
    <property type="entry name" value="Transposase IS200-like"/>
    <property type="match status" value="1"/>
</dbReference>
<dbReference type="PATRIC" id="fig|1196835.3.peg.484"/>
<protein>
    <recommendedName>
        <fullName evidence="4">Transposase IS200-like domain-containing protein</fullName>
    </recommendedName>
</protein>
<accession>I4CNS7</accession>
<dbReference type="GO" id="GO:0003677">
    <property type="term" value="F:DNA binding"/>
    <property type="evidence" value="ECO:0007669"/>
    <property type="project" value="InterPro"/>
</dbReference>
<evidence type="ECO:0000256" key="1">
    <source>
        <dbReference type="SAM" id="Phobius"/>
    </source>
</evidence>
<dbReference type="GO" id="GO:0006313">
    <property type="term" value="P:DNA transposition"/>
    <property type="evidence" value="ECO:0007669"/>
    <property type="project" value="InterPro"/>
</dbReference>
<keyword evidence="1" id="KW-0472">Membrane</keyword>
<sequence length="356" mass="39399">MKELAQVFAIDIAAYAVMSNHYHLVAHVDRARALSWSTDDVLARWTRLFSGPPLVVRYLSPERAALGAAELARIAEYAECYRARLHDLSWFMRVLNESVARQANAEDECTGRFWEGRFKSQALLDEQALLAAMAYVDLNPIRAGIAETPEDSDYTSIQERLADARTATAPTSFTAAPFDIPPQALSLIVHLSLMFWGALVRHAHEHDTLPRLAMLVMIGFGAGWITVGLLVGAQHMLVRPNEALFRTFVPCAAGVAMFVSFATYMKLRARALVWLGAVSYSLYLFHPVAQYSLSWLVQATDIAVLKGWSTGSYMLATASLTIGISALTYRYVEVPFQALGGRIAKNVVEAENRQLA</sequence>
<name>I4CNS7_STUST</name>
<dbReference type="InterPro" id="IPR036515">
    <property type="entry name" value="Transposase_17_sf"/>
</dbReference>
<dbReference type="AlphaFoldDB" id="I4CNS7"/>
<feature type="transmembrane region" description="Helical" evidence="1">
    <location>
        <begin position="180"/>
        <end position="200"/>
    </location>
</feature>
<keyword evidence="1" id="KW-0812">Transmembrane</keyword>
<feature type="transmembrane region" description="Helical" evidence="1">
    <location>
        <begin position="212"/>
        <end position="231"/>
    </location>
</feature>
<feature type="transmembrane region" description="Helical" evidence="1">
    <location>
        <begin position="271"/>
        <end position="293"/>
    </location>
</feature>